<comment type="caution">
    <text evidence="12">The sequence shown here is derived from an EMBL/GenBank/DDBJ whole genome shotgun (WGS) entry which is preliminary data.</text>
</comment>
<dbReference type="GO" id="GO:0005634">
    <property type="term" value="C:nucleus"/>
    <property type="evidence" value="ECO:0007669"/>
    <property type="project" value="UniProtKB-SubCell"/>
</dbReference>
<evidence type="ECO:0000256" key="7">
    <source>
        <dbReference type="ARBA" id="ARBA00023163"/>
    </source>
</evidence>
<dbReference type="FunFam" id="4.10.1100.10:FF:000001">
    <property type="entry name" value="Squamosa promoter-binding-like protein 14"/>
    <property type="match status" value="1"/>
</dbReference>
<evidence type="ECO:0000313" key="13">
    <source>
        <dbReference type="Proteomes" id="UP000298416"/>
    </source>
</evidence>
<evidence type="ECO:0000256" key="4">
    <source>
        <dbReference type="ARBA" id="ARBA00022833"/>
    </source>
</evidence>
<dbReference type="Pfam" id="PF03110">
    <property type="entry name" value="SBP"/>
    <property type="match status" value="1"/>
</dbReference>
<keyword evidence="3 10" id="KW-0863">Zinc-finger</keyword>
<comment type="function">
    <text evidence="9">Probable transcriptional factor. Binds to the promoter of the SQUAMOSA gene.</text>
</comment>
<dbReference type="InterPro" id="IPR004333">
    <property type="entry name" value="SBP_dom"/>
</dbReference>
<feature type="domain" description="SBP-type" evidence="11">
    <location>
        <begin position="50"/>
        <end position="127"/>
    </location>
</feature>
<evidence type="ECO:0000256" key="9">
    <source>
        <dbReference type="ARBA" id="ARBA00056472"/>
    </source>
</evidence>
<accession>A0A8X8YSA5</accession>
<keyword evidence="6" id="KW-0238">DNA-binding</keyword>
<dbReference type="SUPFAM" id="SSF103612">
    <property type="entry name" value="SBT domain"/>
    <property type="match status" value="1"/>
</dbReference>
<dbReference type="PANTHER" id="PTHR31251:SF180">
    <property type="entry name" value="SBP-TYPE DOMAIN-CONTAINING PROTEIN"/>
    <property type="match status" value="1"/>
</dbReference>
<organism evidence="12">
    <name type="scientific">Salvia splendens</name>
    <name type="common">Scarlet sage</name>
    <dbReference type="NCBI Taxonomy" id="180675"/>
    <lineage>
        <taxon>Eukaryota</taxon>
        <taxon>Viridiplantae</taxon>
        <taxon>Streptophyta</taxon>
        <taxon>Embryophyta</taxon>
        <taxon>Tracheophyta</taxon>
        <taxon>Spermatophyta</taxon>
        <taxon>Magnoliopsida</taxon>
        <taxon>eudicotyledons</taxon>
        <taxon>Gunneridae</taxon>
        <taxon>Pentapetalae</taxon>
        <taxon>asterids</taxon>
        <taxon>lamiids</taxon>
        <taxon>Lamiales</taxon>
        <taxon>Lamiaceae</taxon>
        <taxon>Nepetoideae</taxon>
        <taxon>Mentheae</taxon>
        <taxon>Salviinae</taxon>
        <taxon>Salvia</taxon>
        <taxon>Salvia subgen. Calosphace</taxon>
        <taxon>core Calosphace</taxon>
    </lineage>
</organism>
<evidence type="ECO:0000256" key="1">
    <source>
        <dbReference type="ARBA" id="ARBA00004123"/>
    </source>
</evidence>
<dbReference type="GO" id="GO:0008270">
    <property type="term" value="F:zinc ion binding"/>
    <property type="evidence" value="ECO:0007669"/>
    <property type="project" value="UniProtKB-KW"/>
</dbReference>
<dbReference type="EMBL" id="PNBA02000001">
    <property type="protein sequence ID" value="KAG6435637.1"/>
    <property type="molecule type" value="Genomic_DNA"/>
</dbReference>
<keyword evidence="5" id="KW-0805">Transcription regulation</keyword>
<keyword evidence="13" id="KW-1185">Reference proteome</keyword>
<dbReference type="InterPro" id="IPR036893">
    <property type="entry name" value="SBP_sf"/>
</dbReference>
<keyword evidence="7" id="KW-0804">Transcription</keyword>
<dbReference type="PANTHER" id="PTHR31251">
    <property type="entry name" value="SQUAMOSA PROMOTER-BINDING-LIKE PROTEIN 4"/>
    <property type="match status" value="1"/>
</dbReference>
<evidence type="ECO:0000256" key="8">
    <source>
        <dbReference type="ARBA" id="ARBA00023242"/>
    </source>
</evidence>
<dbReference type="PROSITE" id="PS51141">
    <property type="entry name" value="ZF_SBP"/>
    <property type="match status" value="1"/>
</dbReference>
<evidence type="ECO:0000256" key="6">
    <source>
        <dbReference type="ARBA" id="ARBA00023125"/>
    </source>
</evidence>
<evidence type="ECO:0000256" key="5">
    <source>
        <dbReference type="ARBA" id="ARBA00023015"/>
    </source>
</evidence>
<evidence type="ECO:0000256" key="3">
    <source>
        <dbReference type="ARBA" id="ARBA00022771"/>
    </source>
</evidence>
<dbReference type="AlphaFoldDB" id="A0A8X8YSA5"/>
<sequence length="320" mass="35646">MDYNWRGHNGNFCLNHAWEDYLKLGKRHYLGDVSPPPPTKRGKAGGGGVAARCQVEGCEAPLANAKDYHKRHKVCEMHAKAPKVVLLGIDQRFCQQCSRFHAMAEFDEAKRSCRRRLAGHNERRRKSSQEHTSLARRQYQDDILLFIMIANIKMVGAGRYPHPHIVNNTGCVLSLLSPARYASRSALPAPDLPAMCSAALCELIAENRACRQLDATQVGNDCKTGPGWVAPEHRAHVTLNLMRGPDPAFGIISDHGHRAAEDGDCSDLWKLPLGDRGPYLKKRLWKIRSITSVDTWQLCTDPVPSKVVVVGWGHAHVRST</sequence>
<keyword evidence="2" id="KW-0479">Metal-binding</keyword>
<dbReference type="GO" id="GO:0003677">
    <property type="term" value="F:DNA binding"/>
    <property type="evidence" value="ECO:0007669"/>
    <property type="project" value="UniProtKB-KW"/>
</dbReference>
<evidence type="ECO:0000256" key="2">
    <source>
        <dbReference type="ARBA" id="ARBA00022723"/>
    </source>
</evidence>
<evidence type="ECO:0000256" key="10">
    <source>
        <dbReference type="PROSITE-ProRule" id="PRU00470"/>
    </source>
</evidence>
<comment type="subcellular location">
    <subcellularLocation>
        <location evidence="1">Nucleus</location>
    </subcellularLocation>
</comment>
<evidence type="ECO:0000313" key="12">
    <source>
        <dbReference type="EMBL" id="KAG6435637.1"/>
    </source>
</evidence>
<keyword evidence="8" id="KW-0539">Nucleus</keyword>
<evidence type="ECO:0000259" key="11">
    <source>
        <dbReference type="PROSITE" id="PS51141"/>
    </source>
</evidence>
<reference evidence="12" key="2">
    <citation type="submission" date="2020-08" db="EMBL/GenBank/DDBJ databases">
        <title>Plant Genome Project.</title>
        <authorList>
            <person name="Zhang R.-G."/>
        </authorList>
    </citation>
    <scope>NUCLEOTIDE SEQUENCE</scope>
    <source>
        <strain evidence="12">Huo1</strain>
        <tissue evidence="12">Leaf</tissue>
    </source>
</reference>
<proteinExistence type="predicted"/>
<keyword evidence="4" id="KW-0862">Zinc</keyword>
<name>A0A8X8YSA5_SALSN</name>
<protein>
    <recommendedName>
        <fullName evidence="11">SBP-type domain-containing protein</fullName>
    </recommendedName>
</protein>
<reference evidence="12" key="1">
    <citation type="submission" date="2018-01" db="EMBL/GenBank/DDBJ databases">
        <authorList>
            <person name="Mao J.F."/>
        </authorList>
    </citation>
    <scope>NUCLEOTIDE SEQUENCE</scope>
    <source>
        <strain evidence="12">Huo1</strain>
        <tissue evidence="12">Leaf</tissue>
    </source>
</reference>
<dbReference type="Gene3D" id="4.10.1100.10">
    <property type="entry name" value="Transcription factor, SBP-box domain"/>
    <property type="match status" value="1"/>
</dbReference>
<gene>
    <name evidence="12" type="ORF">SASPL_100511</name>
</gene>
<dbReference type="InterPro" id="IPR044817">
    <property type="entry name" value="SBP-like"/>
</dbReference>
<dbReference type="Proteomes" id="UP000298416">
    <property type="component" value="Unassembled WGS sequence"/>
</dbReference>